<dbReference type="InterPro" id="IPR029488">
    <property type="entry name" value="Hmw/CFAP97"/>
</dbReference>
<protein>
    <submittedName>
        <fullName evidence="3">Uncharacterized protein</fullName>
    </submittedName>
</protein>
<dbReference type="PANTHER" id="PTHR23035">
    <property type="entry name" value="CILIA- AND FLAGELLA-ASSOCIATED PROTEIN 97-RELATED"/>
    <property type="match status" value="1"/>
</dbReference>
<dbReference type="InterPro" id="IPR038791">
    <property type="entry name" value="Cfap97/Hemingway"/>
</dbReference>
<proteinExistence type="inferred from homology"/>
<name>A0A061SFE9_9CHLO</name>
<accession>A0A061SFE9</accession>
<dbReference type="EMBL" id="GBEZ01003684">
    <property type="protein sequence ID" value="JAC81476.1"/>
    <property type="molecule type" value="Transcribed_RNA"/>
</dbReference>
<dbReference type="Pfam" id="PF13879">
    <property type="entry name" value="Hmw_CFAP97"/>
    <property type="match status" value="1"/>
</dbReference>
<reference evidence="3" key="1">
    <citation type="submission" date="2014-05" db="EMBL/GenBank/DDBJ databases">
        <title>The transcriptome of the halophilic microalga Tetraselmis sp. GSL018 isolated from the Great Salt Lake, Utah.</title>
        <authorList>
            <person name="Jinkerson R.E."/>
            <person name="D'Adamo S."/>
            <person name="Posewitz M.C."/>
        </authorList>
    </citation>
    <scope>NUCLEOTIDE SEQUENCE</scope>
    <source>
        <strain evidence="3">GSL018</strain>
    </source>
</reference>
<feature type="region of interest" description="Disordered" evidence="2">
    <location>
        <begin position="136"/>
        <end position="171"/>
    </location>
</feature>
<gene>
    <name evidence="3" type="ORF">TSPGSL018_7850</name>
</gene>
<comment type="similarity">
    <text evidence="1">Belongs to the CFAP97 family.</text>
</comment>
<dbReference type="AlphaFoldDB" id="A0A061SFE9"/>
<evidence type="ECO:0000256" key="2">
    <source>
        <dbReference type="SAM" id="MobiDB-lite"/>
    </source>
</evidence>
<evidence type="ECO:0000313" key="3">
    <source>
        <dbReference type="EMBL" id="JAC81476.1"/>
    </source>
</evidence>
<sequence length="171" mass="19250">MEGDDSFPSPSKSGSYCPLKSPKGKLTFTSPPVVPRAKPLPRADYTHNPNQLREIGRENSILVDKIAKISTRSDLKESSSKEKESEEVLRKVASIAPAAVNRRKAYDRIAEENRKMYHRLQRVKPSPEIERKKLAAAHKQNEEYKRNCSVHSGAAGKKSNAILRREEGWQG</sequence>
<feature type="compositionally biased region" description="Basic and acidic residues" evidence="2">
    <location>
        <begin position="136"/>
        <end position="146"/>
    </location>
</feature>
<organism evidence="3">
    <name type="scientific">Tetraselmis sp. GSL018</name>
    <dbReference type="NCBI Taxonomy" id="582737"/>
    <lineage>
        <taxon>Eukaryota</taxon>
        <taxon>Viridiplantae</taxon>
        <taxon>Chlorophyta</taxon>
        <taxon>core chlorophytes</taxon>
        <taxon>Chlorodendrophyceae</taxon>
        <taxon>Chlorodendrales</taxon>
        <taxon>Chlorodendraceae</taxon>
        <taxon>Tetraselmis</taxon>
    </lineage>
</organism>
<dbReference type="PANTHER" id="PTHR23035:SF1">
    <property type="entry name" value="CILIA- AND FLAGELLA-ASSOCIATED PROTEIN 97"/>
    <property type="match status" value="1"/>
</dbReference>
<evidence type="ECO:0000256" key="1">
    <source>
        <dbReference type="ARBA" id="ARBA00008315"/>
    </source>
</evidence>
<feature type="region of interest" description="Disordered" evidence="2">
    <location>
        <begin position="1"/>
        <end position="50"/>
    </location>
</feature>